<dbReference type="PROSITE" id="PS51898">
    <property type="entry name" value="TYR_RECOMBINASE"/>
    <property type="match status" value="1"/>
</dbReference>
<reference evidence="6 7" key="1">
    <citation type="journal article" date="2019" name="Int. J. Syst. Evol. Microbiol.">
        <title>Azospirillum ramasamyi sp. nov., a novel diazotrophic bacterium isolated from fermented bovine products.</title>
        <authorList>
            <person name="Anandham R."/>
            <person name="Heo J."/>
            <person name="Krishnamoorthy R."/>
            <person name="SenthilKumar M."/>
            <person name="Gopal N.O."/>
            <person name="Kim S.J."/>
            <person name="Kwon S.W."/>
        </authorList>
    </citation>
    <scope>NUCLEOTIDE SEQUENCE [LARGE SCALE GENOMIC DNA]</scope>
    <source>
        <strain evidence="6 7">M2T2B2</strain>
    </source>
</reference>
<dbReference type="Gene3D" id="1.10.150.130">
    <property type="match status" value="1"/>
</dbReference>
<evidence type="ECO:0000256" key="4">
    <source>
        <dbReference type="SAM" id="MobiDB-lite"/>
    </source>
</evidence>
<organism evidence="6 7">
    <name type="scientific">Azospirillum ramasamyi</name>
    <dbReference type="NCBI Taxonomy" id="682998"/>
    <lineage>
        <taxon>Bacteria</taxon>
        <taxon>Pseudomonadati</taxon>
        <taxon>Pseudomonadota</taxon>
        <taxon>Alphaproteobacteria</taxon>
        <taxon>Rhodospirillales</taxon>
        <taxon>Azospirillaceae</taxon>
        <taxon>Azospirillum</taxon>
    </lineage>
</organism>
<dbReference type="GO" id="GO:0003677">
    <property type="term" value="F:DNA binding"/>
    <property type="evidence" value="ECO:0007669"/>
    <property type="project" value="UniProtKB-KW"/>
</dbReference>
<keyword evidence="2" id="KW-0238">DNA-binding</keyword>
<dbReference type="GO" id="GO:0006310">
    <property type="term" value="P:DNA recombination"/>
    <property type="evidence" value="ECO:0007669"/>
    <property type="project" value="UniProtKB-KW"/>
</dbReference>
<dbReference type="OrthoDB" id="9814722at2"/>
<dbReference type="AlphaFoldDB" id="A0A2U9S493"/>
<dbReference type="CDD" id="cd00796">
    <property type="entry name" value="INT_Rci_Hp1_C"/>
    <property type="match status" value="1"/>
</dbReference>
<dbReference type="InterPro" id="IPR002104">
    <property type="entry name" value="Integrase_catalytic"/>
</dbReference>
<accession>A0A2U9S493</accession>
<keyword evidence="7" id="KW-1185">Reference proteome</keyword>
<dbReference type="PANTHER" id="PTHR30349">
    <property type="entry name" value="PHAGE INTEGRASE-RELATED"/>
    <property type="match status" value="1"/>
</dbReference>
<protein>
    <recommendedName>
        <fullName evidence="5">Tyr recombinase domain-containing protein</fullName>
    </recommendedName>
</protein>
<dbReference type="EMBL" id="CP029829">
    <property type="protein sequence ID" value="AWU93867.1"/>
    <property type="molecule type" value="Genomic_DNA"/>
</dbReference>
<feature type="region of interest" description="Disordered" evidence="4">
    <location>
        <begin position="49"/>
        <end position="82"/>
    </location>
</feature>
<gene>
    <name evidence="6" type="ORF">DM194_06080</name>
</gene>
<dbReference type="SUPFAM" id="SSF56349">
    <property type="entry name" value="DNA breaking-rejoining enzymes"/>
    <property type="match status" value="1"/>
</dbReference>
<dbReference type="Gene3D" id="1.10.443.10">
    <property type="entry name" value="Intergrase catalytic core"/>
    <property type="match status" value="1"/>
</dbReference>
<evidence type="ECO:0000313" key="7">
    <source>
        <dbReference type="Proteomes" id="UP000249605"/>
    </source>
</evidence>
<evidence type="ECO:0000259" key="5">
    <source>
        <dbReference type="PROSITE" id="PS51898"/>
    </source>
</evidence>
<dbReference type="PANTHER" id="PTHR30349:SF94">
    <property type="entry name" value="INTEGRASE_RECOMBINASE HI_1414-RELATED"/>
    <property type="match status" value="1"/>
</dbReference>
<dbReference type="InterPro" id="IPR010998">
    <property type="entry name" value="Integrase_recombinase_N"/>
</dbReference>
<evidence type="ECO:0000313" key="6">
    <source>
        <dbReference type="EMBL" id="AWU93867.1"/>
    </source>
</evidence>
<dbReference type="InterPro" id="IPR011010">
    <property type="entry name" value="DNA_brk_join_enz"/>
</dbReference>
<keyword evidence="3" id="KW-0233">DNA recombination</keyword>
<keyword evidence="1" id="KW-0229">DNA integration</keyword>
<name>A0A2U9S493_9PROT</name>
<dbReference type="Pfam" id="PF00589">
    <property type="entry name" value="Phage_integrase"/>
    <property type="match status" value="1"/>
</dbReference>
<evidence type="ECO:0000256" key="1">
    <source>
        <dbReference type="ARBA" id="ARBA00022908"/>
    </source>
</evidence>
<dbReference type="InterPro" id="IPR050090">
    <property type="entry name" value="Tyrosine_recombinase_XerCD"/>
</dbReference>
<dbReference type="GO" id="GO:0015074">
    <property type="term" value="P:DNA integration"/>
    <property type="evidence" value="ECO:0007669"/>
    <property type="project" value="UniProtKB-KW"/>
</dbReference>
<evidence type="ECO:0000256" key="3">
    <source>
        <dbReference type="ARBA" id="ARBA00023172"/>
    </source>
</evidence>
<sequence>MAYVEKRGQSLRVVVRVRGKVEAQRTFPLEAVEEARKWGEEQEAALGVVGRGRGGKRESVAPRRTLQDAPEPKAAADLPSSATGYPLTLREALTRYLTEESPKKKGHEQEKGRIGSWLALPLADKRMVDITTVELVEWRQAEEQRKGCRGLPISPSTIRNKLAILSAIYQHARSEWAMPDLHNPVRGVKLPKNRKGRDVRLTAIQREELWKELRNPIRKPYLYYIARLAALTAMRQGELWQIARWECWDKANVIHLTDTKNGDNRDVPLSTEAVKVLREWWGEQGRPTTGPLFPDVMRPGTVVRSYQKVIRAIRKRNPSFPHITFHDLRHIAATDLSKRLSNVLELSAVTGHRSIQVLKRYYNPDASELASKLG</sequence>
<dbReference type="InterPro" id="IPR013762">
    <property type="entry name" value="Integrase-like_cat_sf"/>
</dbReference>
<dbReference type="RefSeq" id="WP_111066406.1">
    <property type="nucleotide sequence ID" value="NZ_CP029829.1"/>
</dbReference>
<dbReference type="Proteomes" id="UP000249605">
    <property type="component" value="Chromosome"/>
</dbReference>
<evidence type="ECO:0000256" key="2">
    <source>
        <dbReference type="ARBA" id="ARBA00023125"/>
    </source>
</evidence>
<feature type="domain" description="Tyr recombinase" evidence="5">
    <location>
        <begin position="196"/>
        <end position="374"/>
    </location>
</feature>
<proteinExistence type="predicted"/>
<dbReference type="KEGG" id="azm:DM194_06080"/>